<evidence type="ECO:0000313" key="4">
    <source>
        <dbReference type="Proteomes" id="UP000064921"/>
    </source>
</evidence>
<proteinExistence type="inferred from homology"/>
<accession>A0A0U3EFP9</accession>
<dbReference type="KEGG" id="pphr:APZ00_23850"/>
<evidence type="ECO:0000256" key="2">
    <source>
        <dbReference type="ARBA" id="ARBA00010617"/>
    </source>
</evidence>
<organism evidence="3 4">
    <name type="scientific">Pannonibacter phragmitetus</name>
    <dbReference type="NCBI Taxonomy" id="121719"/>
    <lineage>
        <taxon>Bacteria</taxon>
        <taxon>Pseudomonadati</taxon>
        <taxon>Pseudomonadota</taxon>
        <taxon>Alphaproteobacteria</taxon>
        <taxon>Hyphomicrobiales</taxon>
        <taxon>Stappiaceae</taxon>
        <taxon>Pannonibacter</taxon>
    </lineage>
</organism>
<evidence type="ECO:0008006" key="5">
    <source>
        <dbReference type="Google" id="ProtNLM"/>
    </source>
</evidence>
<dbReference type="GO" id="GO:0020037">
    <property type="term" value="F:heme binding"/>
    <property type="evidence" value="ECO:0007669"/>
    <property type="project" value="InterPro"/>
</dbReference>
<protein>
    <recommendedName>
        <fullName evidence="5">Cytochrome P450</fullName>
    </recommendedName>
</protein>
<comment type="similarity">
    <text evidence="2">Belongs to the cytochrome P450 family.</text>
</comment>
<dbReference type="Proteomes" id="UP000064921">
    <property type="component" value="Chromosome"/>
</dbReference>
<dbReference type="SUPFAM" id="SSF48264">
    <property type="entry name" value="Cytochrome P450"/>
    <property type="match status" value="1"/>
</dbReference>
<dbReference type="CDD" id="cd20612">
    <property type="entry name" value="CYP_LDS-like_C"/>
    <property type="match status" value="1"/>
</dbReference>
<reference evidence="3 4" key="1">
    <citation type="submission" date="2015-10" db="EMBL/GenBank/DDBJ databases">
        <title>The world's first case of liver abscess caused by Pannonibacter phragmitetus.</title>
        <authorList>
            <person name="Ming D."/>
            <person name="Wang M."/>
            <person name="Zhou Y."/>
            <person name="Jiang T."/>
            <person name="Hu S."/>
        </authorList>
    </citation>
    <scope>NUCLEOTIDE SEQUENCE [LARGE SCALE GENOMIC DNA]</scope>
    <source>
        <strain evidence="3 4">31801</strain>
    </source>
</reference>
<evidence type="ECO:0000256" key="1">
    <source>
        <dbReference type="ARBA" id="ARBA00001971"/>
    </source>
</evidence>
<sequence length="436" mass="47368">MLWDALAAIVRLAVALIRGGGLSALTQPANLRAVMAIARAFLPNLAISKKVVTAYDNTGTVFVTRNADVREVLDRESDFGVVYEPKMRALTGGGNFFLGMQDTPDYTRDVSNMRLAIRREDIPGLVQPLAHQTAQAAVDSAVRRIDVPQDLSLLVSWAIAARYLGLPGPDRETMTAWTTIMFWYLFIDLAGDKQVEQQALAAGKACCDYIDQVIAARKAAAAGDPQGFAGEDVISRCLTMQAAGMPGMSDVEIRNNLFGMLIGCIPTISKAAVQALDVLLDRPSDLARAQGAARAGDEAQVAQCMFEALRFNPVNPVIYRRANRDTRIARGTLRSVRVKEGAMVMAANLSAMFDRFLMEAPGDFRPGRPWSSYILWGYGMHTCFGAHINQVAIPAIAMPLLQKQNLRRPPGPAGTIDTTAGGKATPFPVHWTLEFD</sequence>
<keyword evidence="4" id="KW-1185">Reference proteome</keyword>
<comment type="cofactor">
    <cofactor evidence="1">
        <name>heme</name>
        <dbReference type="ChEBI" id="CHEBI:30413"/>
    </cofactor>
</comment>
<evidence type="ECO:0000313" key="3">
    <source>
        <dbReference type="EMBL" id="ALV30353.1"/>
    </source>
</evidence>
<dbReference type="Gene3D" id="1.10.630.10">
    <property type="entry name" value="Cytochrome P450"/>
    <property type="match status" value="1"/>
</dbReference>
<dbReference type="PANTHER" id="PTHR46696">
    <property type="entry name" value="P450, PUTATIVE (EUROFUNG)-RELATED"/>
    <property type="match status" value="1"/>
</dbReference>
<dbReference type="GO" id="GO:0004497">
    <property type="term" value="F:monooxygenase activity"/>
    <property type="evidence" value="ECO:0007669"/>
    <property type="project" value="InterPro"/>
</dbReference>
<dbReference type="PANTHER" id="PTHR46696:SF1">
    <property type="entry name" value="CYTOCHROME P450 YJIB-RELATED"/>
    <property type="match status" value="1"/>
</dbReference>
<dbReference type="STRING" id="121719.APZ00_23850"/>
<dbReference type="InterPro" id="IPR036396">
    <property type="entry name" value="Cyt_P450_sf"/>
</dbReference>
<dbReference type="EMBL" id="CP013068">
    <property type="protein sequence ID" value="ALV30353.1"/>
    <property type="molecule type" value="Genomic_DNA"/>
</dbReference>
<dbReference type="GO" id="GO:0005506">
    <property type="term" value="F:iron ion binding"/>
    <property type="evidence" value="ECO:0007669"/>
    <property type="project" value="InterPro"/>
</dbReference>
<gene>
    <name evidence="3" type="ORF">APZ00_23850</name>
</gene>
<name>A0A0U3EFP9_9HYPH</name>
<dbReference type="GO" id="GO:0016705">
    <property type="term" value="F:oxidoreductase activity, acting on paired donors, with incorporation or reduction of molecular oxygen"/>
    <property type="evidence" value="ECO:0007669"/>
    <property type="project" value="InterPro"/>
</dbReference>
<dbReference type="AlphaFoldDB" id="A0A0U3EFP9"/>